<dbReference type="EMBL" id="KN847009">
    <property type="protein sequence ID" value="KIW86910.1"/>
    <property type="molecule type" value="Genomic_DNA"/>
</dbReference>
<evidence type="ECO:0000313" key="1">
    <source>
        <dbReference type="EMBL" id="KIW86910.1"/>
    </source>
</evidence>
<dbReference type="AlphaFoldDB" id="A0A0D2H7S4"/>
<dbReference type="OrthoDB" id="1585644at2759"/>
<accession>A0A0D2H7S4</accession>
<dbReference type="HOGENOM" id="CLU_1594341_0_0_1"/>
<dbReference type="GeneID" id="27705460"/>
<dbReference type="Proteomes" id="UP000053789">
    <property type="component" value="Unassembled WGS sequence"/>
</dbReference>
<evidence type="ECO:0000313" key="2">
    <source>
        <dbReference type="Proteomes" id="UP000053789"/>
    </source>
</evidence>
<dbReference type="VEuPathDB" id="FungiDB:Z519_12532"/>
<reference evidence="1" key="1">
    <citation type="submission" date="2015-01" db="EMBL/GenBank/DDBJ databases">
        <title>The Genome Sequence of Cladophialophora bantiana CBS 173.52.</title>
        <authorList>
            <consortium name="The Broad Institute Genomics Platform"/>
            <person name="Cuomo C."/>
            <person name="de Hoog S."/>
            <person name="Gorbushina A."/>
            <person name="Stielow B."/>
            <person name="Teixiera M."/>
            <person name="Abouelleil A."/>
            <person name="Chapman S.B."/>
            <person name="Priest M."/>
            <person name="Young S.K."/>
            <person name="Wortman J."/>
            <person name="Nusbaum C."/>
            <person name="Birren B."/>
        </authorList>
    </citation>
    <scope>NUCLEOTIDE SEQUENCE [LARGE SCALE GENOMIC DNA]</scope>
    <source>
        <strain evidence="1">CBS 173.52</strain>
    </source>
</reference>
<dbReference type="RefSeq" id="XP_016613579.1">
    <property type="nucleotide sequence ID" value="XM_016770237.1"/>
</dbReference>
<proteinExistence type="predicted"/>
<gene>
    <name evidence="1" type="ORF">Z519_12532</name>
</gene>
<protein>
    <submittedName>
        <fullName evidence="1">Uncharacterized protein</fullName>
    </submittedName>
</protein>
<keyword evidence="2" id="KW-1185">Reference proteome</keyword>
<sequence length="167" mass="18566">MNLDAALIEQSDLVFIGRVSVIDLRINPKHSPAALEALLSAAGSLRKPANLRNAANGGYRVGVGKLKWLTPLLMAIVLRSFESAKKILRHSANAEGIKFCGFPARQVIRKLRDLCGEDGKLGRISRGYRDIRQRNKKCRQCLREELGPHVAFFDEKAFPPFADRKGT</sequence>
<organism evidence="1 2">
    <name type="scientific">Cladophialophora bantiana (strain ATCC 10958 / CBS 173.52 / CDC B-1940 / NIH 8579)</name>
    <name type="common">Xylohypha bantiana</name>
    <dbReference type="NCBI Taxonomy" id="1442370"/>
    <lineage>
        <taxon>Eukaryota</taxon>
        <taxon>Fungi</taxon>
        <taxon>Dikarya</taxon>
        <taxon>Ascomycota</taxon>
        <taxon>Pezizomycotina</taxon>
        <taxon>Eurotiomycetes</taxon>
        <taxon>Chaetothyriomycetidae</taxon>
        <taxon>Chaetothyriales</taxon>
        <taxon>Herpotrichiellaceae</taxon>
        <taxon>Cladophialophora</taxon>
    </lineage>
</organism>
<name>A0A0D2H7S4_CLAB1</name>